<dbReference type="InterPro" id="IPR014001">
    <property type="entry name" value="Helicase_ATP-bd"/>
</dbReference>
<feature type="compositionally biased region" description="Acidic residues" evidence="16">
    <location>
        <begin position="1079"/>
        <end position="1091"/>
    </location>
</feature>
<dbReference type="WBParaSite" id="MBELARI_LOCUS3913">
    <property type="protein sequence ID" value="MBELARI_LOCUS3913"/>
    <property type="gene ID" value="MBELARI_LOCUS3913"/>
</dbReference>
<dbReference type="GO" id="GO:0003723">
    <property type="term" value="F:RNA binding"/>
    <property type="evidence" value="ECO:0007669"/>
    <property type="project" value="UniProtKB-KW"/>
</dbReference>
<keyword evidence="6" id="KW-0479">Metal-binding</keyword>
<protein>
    <recommendedName>
        <fullName evidence="3">RNA helicase</fullName>
        <ecNumber evidence="3">3.6.4.13</ecNumber>
    </recommendedName>
</protein>
<dbReference type="GO" id="GO:0046872">
    <property type="term" value="F:metal ion binding"/>
    <property type="evidence" value="ECO:0007669"/>
    <property type="project" value="UniProtKB-KW"/>
</dbReference>
<dbReference type="GO" id="GO:0051607">
    <property type="term" value="P:defense response to virus"/>
    <property type="evidence" value="ECO:0007669"/>
    <property type="project" value="UniProtKB-KW"/>
</dbReference>
<name>A0AAF3FD75_9BILA</name>
<organism evidence="20 21">
    <name type="scientific">Mesorhabditis belari</name>
    <dbReference type="NCBI Taxonomy" id="2138241"/>
    <lineage>
        <taxon>Eukaryota</taxon>
        <taxon>Metazoa</taxon>
        <taxon>Ecdysozoa</taxon>
        <taxon>Nematoda</taxon>
        <taxon>Chromadorea</taxon>
        <taxon>Rhabditida</taxon>
        <taxon>Rhabditina</taxon>
        <taxon>Rhabditomorpha</taxon>
        <taxon>Rhabditoidea</taxon>
        <taxon>Rhabditidae</taxon>
        <taxon>Mesorhabditinae</taxon>
        <taxon>Mesorhabditis</taxon>
    </lineage>
</organism>
<evidence type="ECO:0000259" key="18">
    <source>
        <dbReference type="PROSITE" id="PS51194"/>
    </source>
</evidence>
<feature type="domain" description="RLR CTR" evidence="19">
    <location>
        <begin position="892"/>
        <end position="1030"/>
    </location>
</feature>
<evidence type="ECO:0000256" key="11">
    <source>
        <dbReference type="ARBA" id="ARBA00022840"/>
    </source>
</evidence>
<dbReference type="InterPro" id="IPR041204">
    <property type="entry name" value="RIG-I-like_C"/>
</dbReference>
<dbReference type="GO" id="GO:0016787">
    <property type="term" value="F:hydrolase activity"/>
    <property type="evidence" value="ECO:0007669"/>
    <property type="project" value="UniProtKB-KW"/>
</dbReference>
<dbReference type="PANTHER" id="PTHR14074:SF16">
    <property type="entry name" value="ANTIVIRAL INNATE IMMUNE RESPONSE RECEPTOR RIG-I"/>
    <property type="match status" value="1"/>
</dbReference>
<feature type="region of interest" description="Disordered" evidence="16">
    <location>
        <begin position="1057"/>
        <end position="1106"/>
    </location>
</feature>
<dbReference type="Gene3D" id="2.170.150.30">
    <property type="entry name" value="RIG-I-like receptor, C-terminal regulatory domain"/>
    <property type="match status" value="1"/>
</dbReference>
<evidence type="ECO:0000313" key="20">
    <source>
        <dbReference type="Proteomes" id="UP000887575"/>
    </source>
</evidence>
<evidence type="ECO:0000256" key="4">
    <source>
        <dbReference type="ARBA" id="ARBA00022490"/>
    </source>
</evidence>
<evidence type="ECO:0000256" key="13">
    <source>
        <dbReference type="ARBA" id="ARBA00022884"/>
    </source>
</evidence>
<dbReference type="InterPro" id="IPR027417">
    <property type="entry name" value="P-loop_NTPase"/>
</dbReference>
<evidence type="ECO:0000256" key="16">
    <source>
        <dbReference type="SAM" id="MobiDB-lite"/>
    </source>
</evidence>
<keyword evidence="11" id="KW-0067">ATP-binding</keyword>
<dbReference type="Pfam" id="PF11648">
    <property type="entry name" value="RIG-I_C-RD"/>
    <property type="match status" value="1"/>
</dbReference>
<evidence type="ECO:0000259" key="19">
    <source>
        <dbReference type="PROSITE" id="PS51789"/>
    </source>
</evidence>
<dbReference type="PROSITE" id="PS51789">
    <property type="entry name" value="RLR_CTR"/>
    <property type="match status" value="1"/>
</dbReference>
<dbReference type="Proteomes" id="UP000887575">
    <property type="component" value="Unassembled WGS sequence"/>
</dbReference>
<evidence type="ECO:0000256" key="10">
    <source>
        <dbReference type="ARBA" id="ARBA00022833"/>
    </source>
</evidence>
<evidence type="ECO:0000256" key="2">
    <source>
        <dbReference type="ARBA" id="ARBA00006866"/>
    </source>
</evidence>
<feature type="domain" description="Helicase C-terminal" evidence="18">
    <location>
        <begin position="697"/>
        <end position="870"/>
    </location>
</feature>
<reference evidence="21" key="1">
    <citation type="submission" date="2024-02" db="UniProtKB">
        <authorList>
            <consortium name="WormBaseParasite"/>
        </authorList>
    </citation>
    <scope>IDENTIFICATION</scope>
</reference>
<evidence type="ECO:0000256" key="9">
    <source>
        <dbReference type="ARBA" id="ARBA00022806"/>
    </source>
</evidence>
<evidence type="ECO:0000256" key="14">
    <source>
        <dbReference type="ARBA" id="ARBA00023118"/>
    </source>
</evidence>
<evidence type="ECO:0000256" key="15">
    <source>
        <dbReference type="ARBA" id="ARBA00049390"/>
    </source>
</evidence>
<evidence type="ECO:0000259" key="17">
    <source>
        <dbReference type="PROSITE" id="PS51192"/>
    </source>
</evidence>
<dbReference type="EC" id="3.6.4.13" evidence="3"/>
<evidence type="ECO:0000256" key="6">
    <source>
        <dbReference type="ARBA" id="ARBA00022723"/>
    </source>
</evidence>
<proteinExistence type="inferred from homology"/>
<evidence type="ECO:0000256" key="5">
    <source>
        <dbReference type="ARBA" id="ARBA00022588"/>
    </source>
</evidence>
<dbReference type="Pfam" id="PF00270">
    <property type="entry name" value="DEAD"/>
    <property type="match status" value="1"/>
</dbReference>
<dbReference type="SMART" id="SM00490">
    <property type="entry name" value="HELICc"/>
    <property type="match status" value="1"/>
</dbReference>
<evidence type="ECO:0000256" key="1">
    <source>
        <dbReference type="ARBA" id="ARBA00004496"/>
    </source>
</evidence>
<evidence type="ECO:0000256" key="12">
    <source>
        <dbReference type="ARBA" id="ARBA00022859"/>
    </source>
</evidence>
<comment type="catalytic activity">
    <reaction evidence="15">
        <text>ATP + H2O = ADP + phosphate + H(+)</text>
        <dbReference type="Rhea" id="RHEA:13065"/>
        <dbReference type="ChEBI" id="CHEBI:15377"/>
        <dbReference type="ChEBI" id="CHEBI:15378"/>
        <dbReference type="ChEBI" id="CHEBI:30616"/>
        <dbReference type="ChEBI" id="CHEBI:43474"/>
        <dbReference type="ChEBI" id="CHEBI:456216"/>
        <dbReference type="EC" id="3.6.4.13"/>
    </reaction>
    <physiologicalReaction direction="left-to-right" evidence="15">
        <dbReference type="Rhea" id="RHEA:13066"/>
    </physiologicalReaction>
</comment>
<dbReference type="InterPro" id="IPR011545">
    <property type="entry name" value="DEAD/DEAH_box_helicase_dom"/>
</dbReference>
<keyword evidence="9" id="KW-0347">Helicase</keyword>
<dbReference type="Gene3D" id="1.20.1320.30">
    <property type="match status" value="1"/>
</dbReference>
<dbReference type="Gene3D" id="3.40.50.300">
    <property type="entry name" value="P-loop containing nucleotide triphosphate hydrolases"/>
    <property type="match status" value="2"/>
</dbReference>
<dbReference type="GO" id="GO:0005524">
    <property type="term" value="F:ATP binding"/>
    <property type="evidence" value="ECO:0007669"/>
    <property type="project" value="UniProtKB-KW"/>
</dbReference>
<keyword evidence="10" id="KW-0862">Zinc</keyword>
<keyword evidence="14" id="KW-0051">Antiviral defense</keyword>
<dbReference type="SUPFAM" id="SSF52540">
    <property type="entry name" value="P-loop containing nucleoside triphosphate hydrolases"/>
    <property type="match status" value="2"/>
</dbReference>
<dbReference type="InterPro" id="IPR001650">
    <property type="entry name" value="Helicase_C-like"/>
</dbReference>
<keyword evidence="12" id="KW-0391">Immunity</keyword>
<evidence type="ECO:0000256" key="8">
    <source>
        <dbReference type="ARBA" id="ARBA00022801"/>
    </source>
</evidence>
<dbReference type="GO" id="GO:0003724">
    <property type="term" value="F:RNA helicase activity"/>
    <property type="evidence" value="ECO:0007669"/>
    <property type="project" value="UniProtKB-EC"/>
</dbReference>
<keyword evidence="20" id="KW-1185">Reference proteome</keyword>
<dbReference type="SMART" id="SM00382">
    <property type="entry name" value="AAA"/>
    <property type="match status" value="1"/>
</dbReference>
<dbReference type="InterPro" id="IPR021673">
    <property type="entry name" value="RLR_CTR"/>
</dbReference>
<dbReference type="InterPro" id="IPR038557">
    <property type="entry name" value="RLR_C_sf"/>
</dbReference>
<keyword evidence="13" id="KW-0694">RNA-binding</keyword>
<keyword evidence="8" id="KW-0378">Hydrolase</keyword>
<evidence type="ECO:0000256" key="3">
    <source>
        <dbReference type="ARBA" id="ARBA00012552"/>
    </source>
</evidence>
<accession>A0AAF3FD75</accession>
<dbReference type="SMART" id="SM00487">
    <property type="entry name" value="DEXDc"/>
    <property type="match status" value="1"/>
</dbReference>
<dbReference type="GO" id="GO:0045087">
    <property type="term" value="P:innate immune response"/>
    <property type="evidence" value="ECO:0007669"/>
    <property type="project" value="UniProtKB-KW"/>
</dbReference>
<keyword evidence="5" id="KW-0399">Innate immunity</keyword>
<dbReference type="GO" id="GO:0005737">
    <property type="term" value="C:cytoplasm"/>
    <property type="evidence" value="ECO:0007669"/>
    <property type="project" value="UniProtKB-SubCell"/>
</dbReference>
<keyword evidence="7" id="KW-0547">Nucleotide-binding</keyword>
<dbReference type="PROSITE" id="PS51194">
    <property type="entry name" value="HELICASE_CTER"/>
    <property type="match status" value="1"/>
</dbReference>
<keyword evidence="4" id="KW-0963">Cytoplasm</keyword>
<dbReference type="PANTHER" id="PTHR14074">
    <property type="entry name" value="HELICASE WITH DEATH DOMAIN-RELATED"/>
    <property type="match status" value="1"/>
</dbReference>
<comment type="subcellular location">
    <subcellularLocation>
        <location evidence="1">Cytoplasm</location>
    </subcellularLocation>
</comment>
<dbReference type="Pfam" id="PF00271">
    <property type="entry name" value="Helicase_C"/>
    <property type="match status" value="1"/>
</dbReference>
<dbReference type="Pfam" id="PF18119">
    <property type="entry name" value="RIG-I_C"/>
    <property type="match status" value="1"/>
</dbReference>
<feature type="domain" description="Helicase ATP-binding" evidence="17">
    <location>
        <begin position="326"/>
        <end position="510"/>
    </location>
</feature>
<comment type="similarity">
    <text evidence="2">Belongs to the helicase family. RLR subfamily.</text>
</comment>
<dbReference type="PROSITE" id="PS51192">
    <property type="entry name" value="HELICASE_ATP_BIND_1"/>
    <property type="match status" value="1"/>
</dbReference>
<dbReference type="InterPro" id="IPR051363">
    <property type="entry name" value="RLR_Helicase"/>
</dbReference>
<evidence type="ECO:0000256" key="7">
    <source>
        <dbReference type="ARBA" id="ARBA00022741"/>
    </source>
</evidence>
<sequence length="1106" mass="126630">MAQGEFAVWLPPVKNKDSGREVNEKGLAFFRLFFYEILDEFKKTKQWSIFNNFKTFFGKNRMQKINQNLTCGDKAREYLTAYYALHELFGTNEGTLMVDQVVKELAPNLYTHAHGLAVNNNPVCNTFVKFFMRDDDPFFLDKVAASLHLYGFLDKIEPKHHSYRAFLDEFNDNRTNIRNRLREDVLLDCQAKGMDPRSYSREFDHRYFARVFLRNLPRCHQQALDGEDWIYDFIDEVKGCPRNRAMLTVFMPDYQQQLEVRAQQRMLAEQKDHGDIMEEDSEEVTTCRSQKVSGSEMFKKWSREREMSGFVPGDPPTLRAYQHELAESAVQGKNVVVVAPTGSGKTFVAAHIARQHLDQAERDGRPARVVFIVPKVPLVDQQQRAFDHFFGGRYLVAGMHGNAAIGEDDNRKELVLGAHLTVMTPQLLINMLKSIRRADRIYLCDLTLIMLDECHHTTKESAYNILMDLLQDYGEKMEPRNAPQVVGLTASLGTGGGHTTALNTDAVCEYIYKLCASMNAHRLCTVQKHKEELNRYVQLPDDEVKRCRRSDRDGVNFSTQLLTTMQEVEVSKVAPELKKLTTGSNPIFTEREINLGSSLRCPTRYESIVSQMMDKINKQHNLGQHLKITLTNGLRFLKVCVGALLIDEVMPSVYALAYLEETFKNIQRNEFLNELFGHMKRTLHERSQNEDLSKKEIVQELKKRLEDQLTANPDSRVLIFVKERSTAQRLYQCINTHRFFESLTGGGRYKIAGFVTSAQSKGKKASNQTQTEQKQMLEDFNNGVIKIMVSTSVVEEGLDVQTCNLIIKYNMTGSTISEMQKRGRARAAGSKSVLLVVSDSVEQREMENRHGEMLIERAIRVINCLSEDEFTQRCELHRGNRMRDRKQAAIEEARLQQNIKTCTIQCLTCENVIGQSTMMRTILNHNYVLCNTDIWKKVVLIPQKKIKSVGEMTLVLGSANCNNMADIDDPKSRCPNSLGTVIRYAGVYLVQLAINQILLIDQEGNTIEEKKKWSAVKKSAFYIKEITNADLKNMTKCLPEKIHKEFLGAEAGIKEAAAQQMKRKQTRREKEDQPLQDWEPVDYDEDLDDEGTAARADEGGDEWKDS</sequence>
<dbReference type="InterPro" id="IPR003593">
    <property type="entry name" value="AAA+_ATPase"/>
</dbReference>
<evidence type="ECO:0000313" key="21">
    <source>
        <dbReference type="WBParaSite" id="MBELARI_LOCUS3913"/>
    </source>
</evidence>
<dbReference type="AlphaFoldDB" id="A0AAF3FD75"/>
<feature type="compositionally biased region" description="Basic and acidic residues" evidence="16">
    <location>
        <begin position="1095"/>
        <end position="1106"/>
    </location>
</feature>